<dbReference type="InterPro" id="IPR013389">
    <property type="entry name" value="CRISPR-assoc_prot_Cas8b"/>
</dbReference>
<accession>A0AAT9LD50</accession>
<dbReference type="Pfam" id="PF09484">
    <property type="entry name" value="Cas_TM1802"/>
    <property type="match status" value="1"/>
</dbReference>
<dbReference type="EMBL" id="CP062796">
    <property type="protein sequence ID" value="QUL98537.1"/>
    <property type="molecule type" value="Genomic_DNA"/>
</dbReference>
<name>A0AAT9LD50_9FIRM</name>
<protein>
    <submittedName>
        <fullName evidence="1">CRISPR-associated protein</fullName>
    </submittedName>
</protein>
<proteinExistence type="predicted"/>
<reference evidence="1" key="2">
    <citation type="journal article" date="2023" name="Biology">
        <title>Prokaryotic Life Associated with Coal-Fire Gas Vents Revealed by Metagenomics.</title>
        <authorList>
            <person name="Kadnikov V.V."/>
            <person name="Mardanov A.V."/>
            <person name="Beletsky A.V."/>
            <person name="Karnachuk O.V."/>
            <person name="Ravin N.V."/>
        </authorList>
    </citation>
    <scope>NUCLEOTIDE SEQUENCE</scope>
    <source>
        <strain evidence="1">Bu02</strain>
    </source>
</reference>
<sequence length="150" mass="16368">MNLELLKEFKDPYMKTPEGQGAFLSGVLLGYIAYRQVAPSREEGASKGSSAQGIDKSPLFKQIQFGRLDGRSLKRLLARVPQLIAAYGESLSGVSGSLSRLCAKAGELLLSGKSDELGVDGNFAFTIGFTNSVAYFWRIFEFRDESGDQE</sequence>
<gene>
    <name evidence="1" type="ORF">IMF26_00035</name>
</gene>
<dbReference type="AlphaFoldDB" id="A0AAT9LD50"/>
<organism evidence="1">
    <name type="scientific">Candidatus Fermentithermobacillus carboniphilus</name>
    <dbReference type="NCBI Taxonomy" id="3085328"/>
    <lineage>
        <taxon>Bacteria</taxon>
        <taxon>Bacillati</taxon>
        <taxon>Bacillota</taxon>
        <taxon>Candidatus Fermentithermobacillia</taxon>
        <taxon>Candidatus Fermentithermobacillales</taxon>
        <taxon>Candidatus Fermentithermobacillaceae</taxon>
        <taxon>Candidatus Fermentithermobacillus</taxon>
    </lineage>
</organism>
<evidence type="ECO:0000313" key="1">
    <source>
        <dbReference type="EMBL" id="QUL98537.1"/>
    </source>
</evidence>
<dbReference type="KEGG" id="fcz:IMF26_00035"/>
<reference evidence="1" key="1">
    <citation type="submission" date="2020-10" db="EMBL/GenBank/DDBJ databases">
        <authorList>
            <person name="Kadnikov V."/>
            <person name="Beletsky A.V."/>
            <person name="Mardanov A.V."/>
            <person name="Karnachuk O.V."/>
            <person name="Ravin N.V."/>
        </authorList>
    </citation>
    <scope>NUCLEOTIDE SEQUENCE</scope>
    <source>
        <strain evidence="1">Bu02</strain>
    </source>
</reference>